<evidence type="ECO:0000256" key="2">
    <source>
        <dbReference type="ARBA" id="ARBA00022763"/>
    </source>
</evidence>
<comment type="caution">
    <text evidence="8">The sequence shown here is derived from an EMBL/GenBank/DDBJ whole genome shotgun (WGS) entry which is preliminary data.</text>
</comment>
<keyword evidence="3" id="KW-0228">DNA excision</keyword>
<evidence type="ECO:0000259" key="6">
    <source>
        <dbReference type="PROSITE" id="PS50164"/>
    </source>
</evidence>
<evidence type="ECO:0000256" key="5">
    <source>
        <dbReference type="ARBA" id="ARBA00023204"/>
    </source>
</evidence>
<dbReference type="PROSITE" id="PS50164">
    <property type="entry name" value="GIY_YIG"/>
    <property type="match status" value="1"/>
</dbReference>
<dbReference type="SUPFAM" id="SSF82771">
    <property type="entry name" value="GIY-YIG endonuclease"/>
    <property type="match status" value="1"/>
</dbReference>
<organism evidence="8 9">
    <name type="scientific">Candidatus Sherwoodlollariibacterium unditelluris</name>
    <dbReference type="NCBI Taxonomy" id="1974757"/>
    <lineage>
        <taxon>Bacteria</taxon>
        <taxon>Pseudomonadati</taxon>
        <taxon>Candidatus Omnitrophota</taxon>
        <taxon>Candidatus Sherwoodlollariibacterium</taxon>
    </lineage>
</organism>
<evidence type="ECO:0000313" key="8">
    <source>
        <dbReference type="EMBL" id="PIP19327.1"/>
    </source>
</evidence>
<dbReference type="GO" id="GO:0006289">
    <property type="term" value="P:nucleotide-excision repair"/>
    <property type="evidence" value="ECO:0007669"/>
    <property type="project" value="InterPro"/>
</dbReference>
<dbReference type="Gene3D" id="3.30.420.340">
    <property type="entry name" value="UvrC, RNAse H endonuclease domain"/>
    <property type="match status" value="1"/>
</dbReference>
<dbReference type="SMART" id="SM00465">
    <property type="entry name" value="GIYc"/>
    <property type="match status" value="1"/>
</dbReference>
<protein>
    <recommendedName>
        <fullName evidence="10">Excinuclease ABC subunit C</fullName>
    </recommendedName>
</protein>
<dbReference type="PANTHER" id="PTHR30562:SF1">
    <property type="entry name" value="UVRABC SYSTEM PROTEIN C"/>
    <property type="match status" value="1"/>
</dbReference>
<evidence type="ECO:0000256" key="4">
    <source>
        <dbReference type="ARBA" id="ARBA00022881"/>
    </source>
</evidence>
<dbReference type="InterPro" id="IPR000305">
    <property type="entry name" value="GIY-YIG_endonuc"/>
</dbReference>
<dbReference type="Proteomes" id="UP000231292">
    <property type="component" value="Unassembled WGS sequence"/>
</dbReference>
<dbReference type="FunFam" id="3.40.1440.10:FF:000001">
    <property type="entry name" value="UvrABC system protein C"/>
    <property type="match status" value="1"/>
</dbReference>
<feature type="domain" description="UvrC family homology region profile" evidence="7">
    <location>
        <begin position="223"/>
        <end position="332"/>
    </location>
</feature>
<evidence type="ECO:0000256" key="3">
    <source>
        <dbReference type="ARBA" id="ARBA00022769"/>
    </source>
</evidence>
<accession>A0A2G9YJB3</accession>
<dbReference type="PANTHER" id="PTHR30562">
    <property type="entry name" value="UVRC/OXIDOREDUCTASE"/>
    <property type="match status" value="1"/>
</dbReference>
<feature type="domain" description="GIY-YIG" evidence="6">
    <location>
        <begin position="13"/>
        <end position="90"/>
    </location>
</feature>
<name>A0A2G9YJB3_9BACT</name>
<gene>
    <name evidence="8" type="ORF">COX41_03475</name>
</gene>
<dbReference type="InterPro" id="IPR038476">
    <property type="entry name" value="UvrC_RNase_H_dom_sf"/>
</dbReference>
<dbReference type="GO" id="GO:0009380">
    <property type="term" value="C:excinuclease repair complex"/>
    <property type="evidence" value="ECO:0007669"/>
    <property type="project" value="TreeGrafter"/>
</dbReference>
<dbReference type="GO" id="GO:0009381">
    <property type="term" value="F:excinuclease ABC activity"/>
    <property type="evidence" value="ECO:0007669"/>
    <property type="project" value="InterPro"/>
</dbReference>
<evidence type="ECO:0000313" key="9">
    <source>
        <dbReference type="Proteomes" id="UP000231292"/>
    </source>
</evidence>
<dbReference type="AlphaFoldDB" id="A0A2G9YJB3"/>
<evidence type="ECO:0000256" key="1">
    <source>
        <dbReference type="ARBA" id="ARBA00022490"/>
    </source>
</evidence>
<dbReference type="CDD" id="cd10434">
    <property type="entry name" value="GIY-YIG_UvrC_Cho"/>
    <property type="match status" value="1"/>
</dbReference>
<dbReference type="InterPro" id="IPR001162">
    <property type="entry name" value="UvrC_RNase_H_dom"/>
</dbReference>
<evidence type="ECO:0008006" key="10">
    <source>
        <dbReference type="Google" id="ProtNLM"/>
    </source>
</evidence>
<keyword evidence="5" id="KW-0234">DNA repair</keyword>
<keyword evidence="2" id="KW-0227">DNA damage</keyword>
<dbReference type="InterPro" id="IPR047296">
    <property type="entry name" value="GIY-YIG_UvrC_Cho"/>
</dbReference>
<dbReference type="InterPro" id="IPR050066">
    <property type="entry name" value="UvrABC_protein_C"/>
</dbReference>
<dbReference type="Pfam" id="PF01541">
    <property type="entry name" value="GIY-YIG"/>
    <property type="match status" value="1"/>
</dbReference>
<dbReference type="Pfam" id="PF08459">
    <property type="entry name" value="UvrC_RNaseH_dom"/>
    <property type="match status" value="1"/>
</dbReference>
<proteinExistence type="predicted"/>
<keyword evidence="1" id="KW-0963">Cytoplasm</keyword>
<keyword evidence="4" id="KW-0267">Excision nuclease</keyword>
<evidence type="ECO:0000259" key="7">
    <source>
        <dbReference type="PROSITE" id="PS50165"/>
    </source>
</evidence>
<sequence>MGTLLKQAKKLPQESGVYLFCDKKGNVLYVGRAVLLRRRVLNYFQKYLDPRLKEMMGKTSSLKCFKTDNLLEAIILEANLIKKYWPKYNIRERDDRSFIYIVIPKTAFSHPIIIRGHELRKFVPKNVYIFGPYKSLSLIETALKIIRRVFPYSACLSTRALLTKKTKVNWGRPCLDYQIGLCPGPCLGLISKKEYQKNIDNFVLLLKGEQNKLLKRLKKENPEKAEALKHIQDVALLKKEGWFLSKMNRIEGYDISHFGGKDTYGAMVVFEGALPKKENYRLFKIKEAPQSDDLRALEEVLSRRLRHLEWHLPDLILIDGGRPQIEWVSKLFQIKRITIPFVGISKYQNDKLIFPKNTKTSLREMVVSMKETLLRVREESHRFAIFSSRRKRKYK</sequence>
<dbReference type="InterPro" id="IPR035901">
    <property type="entry name" value="GIY-YIG_endonuc_sf"/>
</dbReference>
<dbReference type="Gene3D" id="3.40.1440.10">
    <property type="entry name" value="GIY-YIG endonuclease"/>
    <property type="match status" value="1"/>
</dbReference>
<dbReference type="PROSITE" id="PS50165">
    <property type="entry name" value="UVRC"/>
    <property type="match status" value="1"/>
</dbReference>
<reference evidence="8 9" key="1">
    <citation type="submission" date="2017-09" db="EMBL/GenBank/DDBJ databases">
        <title>Depth-based differentiation of microbial function through sediment-hosted aquifers and enrichment of novel symbionts in the deep terrestrial subsurface.</title>
        <authorList>
            <person name="Probst A.J."/>
            <person name="Ladd B."/>
            <person name="Jarett J.K."/>
            <person name="Geller-Mcgrath D.E."/>
            <person name="Sieber C.M."/>
            <person name="Emerson J.B."/>
            <person name="Anantharaman K."/>
            <person name="Thomas B.C."/>
            <person name="Malmstrom R."/>
            <person name="Stieglmeier M."/>
            <person name="Klingl A."/>
            <person name="Woyke T."/>
            <person name="Ryan C.M."/>
            <person name="Banfield J.F."/>
        </authorList>
    </citation>
    <scope>NUCLEOTIDE SEQUENCE [LARGE SCALE GENOMIC DNA]</scope>
    <source>
        <strain evidence="8">CG23_combo_of_CG06-09_8_20_14_all_41_10</strain>
    </source>
</reference>
<dbReference type="EMBL" id="PCRK01000084">
    <property type="protein sequence ID" value="PIP19327.1"/>
    <property type="molecule type" value="Genomic_DNA"/>
</dbReference>